<dbReference type="Gene3D" id="3.40.50.620">
    <property type="entry name" value="HUPs"/>
    <property type="match status" value="1"/>
</dbReference>
<dbReference type="InterPro" id="IPR025980">
    <property type="entry name" value="ATP-Sase_PUA-like_dom"/>
</dbReference>
<keyword evidence="11" id="KW-1185">Reference proteome</keyword>
<evidence type="ECO:0000259" key="9">
    <source>
        <dbReference type="Pfam" id="PF14306"/>
    </source>
</evidence>
<dbReference type="KEGG" id="nvn:NVIE_012570"/>
<gene>
    <name evidence="7 10" type="primary">sat</name>
    <name evidence="10" type="ORF">NVIE_012570</name>
</gene>
<dbReference type="InterPro" id="IPR014729">
    <property type="entry name" value="Rossmann-like_a/b/a_fold"/>
</dbReference>
<dbReference type="Pfam" id="PF14306">
    <property type="entry name" value="PUA_2"/>
    <property type="match status" value="1"/>
</dbReference>
<comment type="similarity">
    <text evidence="6 7">Belongs to the sulfate adenylyltransferase family.</text>
</comment>
<dbReference type="NCBIfam" id="NF003166">
    <property type="entry name" value="PRK04149.1"/>
    <property type="match status" value="1"/>
</dbReference>
<comment type="catalytic activity">
    <reaction evidence="7">
        <text>sulfate + ATP + H(+) = adenosine 5'-phosphosulfate + diphosphate</text>
        <dbReference type="Rhea" id="RHEA:18133"/>
        <dbReference type="ChEBI" id="CHEBI:15378"/>
        <dbReference type="ChEBI" id="CHEBI:16189"/>
        <dbReference type="ChEBI" id="CHEBI:30616"/>
        <dbReference type="ChEBI" id="CHEBI:33019"/>
        <dbReference type="ChEBI" id="CHEBI:58243"/>
        <dbReference type="EC" id="2.7.7.4"/>
    </reaction>
</comment>
<evidence type="ECO:0000256" key="4">
    <source>
        <dbReference type="ARBA" id="ARBA00022741"/>
    </source>
</evidence>
<dbReference type="EMBL" id="CP007536">
    <property type="protein sequence ID" value="AIC15490.1"/>
    <property type="molecule type" value="Genomic_DNA"/>
</dbReference>
<dbReference type="UniPathway" id="UPA00140">
    <property type="reaction ID" value="UER00204"/>
</dbReference>
<protein>
    <recommendedName>
        <fullName evidence="7">Sulfate adenylyltransferase</fullName>
        <ecNumber evidence="7">2.7.7.4</ecNumber>
    </recommendedName>
    <alternativeName>
        <fullName evidence="7">ATP-sulfurylase</fullName>
    </alternativeName>
    <alternativeName>
        <fullName evidence="7">Sulfate adenylate transferase</fullName>
        <shortName evidence="7">SAT</shortName>
    </alternativeName>
</protein>
<evidence type="ECO:0000256" key="6">
    <source>
        <dbReference type="ARBA" id="ARBA00037980"/>
    </source>
</evidence>
<dbReference type="GO" id="GO:0005524">
    <property type="term" value="F:ATP binding"/>
    <property type="evidence" value="ECO:0007669"/>
    <property type="project" value="UniProtKB-KW"/>
</dbReference>
<evidence type="ECO:0000313" key="10">
    <source>
        <dbReference type="EMBL" id="AIC15490.1"/>
    </source>
</evidence>
<dbReference type="InterPro" id="IPR020792">
    <property type="entry name" value="SO4_adenylyltransferase_pro"/>
</dbReference>
<evidence type="ECO:0000313" key="11">
    <source>
        <dbReference type="Proteomes" id="UP000027093"/>
    </source>
</evidence>
<dbReference type="Gene3D" id="3.10.400.10">
    <property type="entry name" value="Sulfate adenylyltransferase"/>
    <property type="match status" value="1"/>
</dbReference>
<dbReference type="STRING" id="926571.NVIE_012570"/>
<evidence type="ECO:0000256" key="2">
    <source>
        <dbReference type="ARBA" id="ARBA00022679"/>
    </source>
</evidence>
<dbReference type="Pfam" id="PF01747">
    <property type="entry name" value="ATP-sulfurylase"/>
    <property type="match status" value="1"/>
</dbReference>
<dbReference type="GO" id="GO:0070814">
    <property type="term" value="P:hydrogen sulfide biosynthetic process"/>
    <property type="evidence" value="ECO:0007669"/>
    <property type="project" value="UniProtKB-UniRule"/>
</dbReference>
<keyword evidence="4 7" id="KW-0547">Nucleotide-binding</keyword>
<dbReference type="InterPro" id="IPR015947">
    <property type="entry name" value="PUA-like_sf"/>
</dbReference>
<dbReference type="HOGENOM" id="CLU_022950_1_1_2"/>
<comment type="pathway">
    <text evidence="1 7">Sulfur metabolism; hydrogen sulfide biosynthesis; sulfite from sulfate: step 1/3.</text>
</comment>
<dbReference type="PANTHER" id="PTHR43509">
    <property type="match status" value="1"/>
</dbReference>
<organism evidence="10 11">
    <name type="scientific">Nitrososphaera viennensis EN76</name>
    <dbReference type="NCBI Taxonomy" id="926571"/>
    <lineage>
        <taxon>Archaea</taxon>
        <taxon>Nitrososphaerota</taxon>
        <taxon>Nitrososphaeria</taxon>
        <taxon>Nitrososphaerales</taxon>
        <taxon>Nitrososphaeraceae</taxon>
        <taxon>Nitrososphaera</taxon>
    </lineage>
</organism>
<dbReference type="GO" id="GO:0004781">
    <property type="term" value="F:sulfate adenylyltransferase (ATP) activity"/>
    <property type="evidence" value="ECO:0007669"/>
    <property type="project" value="UniProtKB-UniRule"/>
</dbReference>
<dbReference type="HAMAP" id="MF_00066">
    <property type="entry name" value="Sulf_adenylyltr"/>
    <property type="match status" value="1"/>
</dbReference>
<evidence type="ECO:0000256" key="5">
    <source>
        <dbReference type="ARBA" id="ARBA00022840"/>
    </source>
</evidence>
<name>A0A060HJQ1_9ARCH</name>
<evidence type="ECO:0000256" key="7">
    <source>
        <dbReference type="HAMAP-Rule" id="MF_00066"/>
    </source>
</evidence>
<dbReference type="NCBIfam" id="TIGR00339">
    <property type="entry name" value="sopT"/>
    <property type="match status" value="1"/>
</dbReference>
<keyword evidence="3 7" id="KW-0548">Nucleotidyltransferase</keyword>
<dbReference type="Proteomes" id="UP000027093">
    <property type="component" value="Chromosome"/>
</dbReference>
<dbReference type="CDD" id="cd00517">
    <property type="entry name" value="ATPS"/>
    <property type="match status" value="1"/>
</dbReference>
<dbReference type="PANTHER" id="PTHR43509:SF1">
    <property type="entry name" value="SULFATE ADENYLYLTRANSFERASE"/>
    <property type="match status" value="1"/>
</dbReference>
<proteinExistence type="inferred from homology"/>
<dbReference type="InterPro" id="IPR002650">
    <property type="entry name" value="Sulphate_adenylyltransferase"/>
</dbReference>
<feature type="domain" description="Sulphate adenylyltransferase catalytic" evidence="8">
    <location>
        <begin position="158"/>
        <end position="365"/>
    </location>
</feature>
<feature type="domain" description="ATP-sulfurylase PUA-like" evidence="9">
    <location>
        <begin position="2"/>
        <end position="149"/>
    </location>
</feature>
<evidence type="ECO:0000256" key="1">
    <source>
        <dbReference type="ARBA" id="ARBA00005048"/>
    </source>
</evidence>
<keyword evidence="5 7" id="KW-0067">ATP-binding</keyword>
<dbReference type="GO" id="GO:0000103">
    <property type="term" value="P:sulfate assimilation"/>
    <property type="evidence" value="ECO:0007669"/>
    <property type="project" value="UniProtKB-UniRule"/>
</dbReference>
<dbReference type="InterPro" id="IPR024951">
    <property type="entry name" value="Sulfurylase_cat_dom"/>
</dbReference>
<keyword evidence="2 7" id="KW-0808">Transferase</keyword>
<accession>A0A060HJQ1</accession>
<evidence type="ECO:0000256" key="3">
    <source>
        <dbReference type="ARBA" id="ARBA00022695"/>
    </source>
</evidence>
<dbReference type="SUPFAM" id="SSF88697">
    <property type="entry name" value="PUA domain-like"/>
    <property type="match status" value="1"/>
</dbReference>
<dbReference type="SUPFAM" id="SSF52374">
    <property type="entry name" value="Nucleotidylyl transferase"/>
    <property type="match status" value="1"/>
</dbReference>
<dbReference type="AlphaFoldDB" id="A0A060HJQ1"/>
<dbReference type="EC" id="2.7.7.4" evidence="7"/>
<sequence>MQPHGGRLVSRFSNSSLDGMLAVEVSNDLRSDIENIADGIFSPLEGFVGQDDFGSIVKTGRLKSGLAWTVPIVLDLDEQAAKSARQAGEIALAVSGEKFASLKIEEVYTFDRLASAKAVYGTDDPNHPGVAKMANMKSHLVGGRIEVSKRIPQGQIRKYRKTPKDTREEMAQRGWKTVVGFQTRNVPHVAHEMLQKAALNLYDGLFVNPLIGKKKQGDFKDEVILSAYETLINNYYPKDRAMFVTLHTEMRYAGPKEAIHHAIMRKNFGCTHFIVGRDHAGVGSYYHPFAAHEIFKDYPDIEIQPVFFPAFYYCKKCLSYANERNCPHGPEVREELSGTKMRKMVSSGEIPAEHLMRPEISKLIVSFKEPFVS</sequence>
<reference evidence="10 11" key="1">
    <citation type="journal article" date="2014" name="Int. J. Syst. Evol. Microbiol.">
        <title>Nitrososphaera viennensis gen. nov., sp. nov., an aerobic and mesophilic, ammonia-oxidizing archaeon from soil and a member of the archaeal phylum Thaumarchaeota.</title>
        <authorList>
            <person name="Stieglmeier M."/>
            <person name="Klingl A."/>
            <person name="Alves R.J."/>
            <person name="Rittmann S.K."/>
            <person name="Melcher M."/>
            <person name="Leisch N."/>
            <person name="Schleper C."/>
        </authorList>
    </citation>
    <scope>NUCLEOTIDE SEQUENCE [LARGE SCALE GENOMIC DNA]</scope>
    <source>
        <strain evidence="10">EN76</strain>
    </source>
</reference>
<evidence type="ECO:0000259" key="8">
    <source>
        <dbReference type="Pfam" id="PF01747"/>
    </source>
</evidence>